<dbReference type="EMBL" id="VLJN01000026">
    <property type="protein sequence ID" value="TWG83107.1"/>
    <property type="molecule type" value="Genomic_DNA"/>
</dbReference>
<dbReference type="InterPro" id="IPR022642">
    <property type="entry name" value="CheR_C"/>
</dbReference>
<accession>A0A562BD61</accession>
<evidence type="ECO:0000313" key="3">
    <source>
        <dbReference type="Proteomes" id="UP000318141"/>
    </source>
</evidence>
<keyword evidence="2" id="KW-0808">Transferase</keyword>
<dbReference type="PANTHER" id="PTHR24422">
    <property type="entry name" value="CHEMOTAXIS PROTEIN METHYLTRANSFERASE"/>
    <property type="match status" value="1"/>
</dbReference>
<dbReference type="SUPFAM" id="SSF47757">
    <property type="entry name" value="Chemotaxis receptor methyltransferase CheR, N-terminal domain"/>
    <property type="match status" value="1"/>
</dbReference>
<dbReference type="Pfam" id="PF03705">
    <property type="entry name" value="CheR_N"/>
    <property type="match status" value="1"/>
</dbReference>
<dbReference type="SMART" id="SM00138">
    <property type="entry name" value="MeTrc"/>
    <property type="match status" value="1"/>
</dbReference>
<dbReference type="GO" id="GO:0008757">
    <property type="term" value="F:S-adenosylmethionine-dependent methyltransferase activity"/>
    <property type="evidence" value="ECO:0007669"/>
    <property type="project" value="InterPro"/>
</dbReference>
<organism evidence="2 3">
    <name type="scientific">Cupriavidus gilardii J11</name>
    <dbReference type="NCBI Taxonomy" id="936133"/>
    <lineage>
        <taxon>Bacteria</taxon>
        <taxon>Pseudomonadati</taxon>
        <taxon>Pseudomonadota</taxon>
        <taxon>Betaproteobacteria</taxon>
        <taxon>Burkholderiales</taxon>
        <taxon>Burkholderiaceae</taxon>
        <taxon>Cupriavidus</taxon>
    </lineage>
</organism>
<dbReference type="InterPro" id="IPR022641">
    <property type="entry name" value="CheR_N"/>
</dbReference>
<evidence type="ECO:0000259" key="1">
    <source>
        <dbReference type="PROSITE" id="PS50123"/>
    </source>
</evidence>
<dbReference type="Proteomes" id="UP000318141">
    <property type="component" value="Unassembled WGS sequence"/>
</dbReference>
<dbReference type="PRINTS" id="PR00996">
    <property type="entry name" value="CHERMTFRASE"/>
</dbReference>
<dbReference type="SUPFAM" id="SSF53335">
    <property type="entry name" value="S-adenosyl-L-methionine-dependent methyltransferases"/>
    <property type="match status" value="1"/>
</dbReference>
<comment type="caution">
    <text evidence="2">The sequence shown here is derived from an EMBL/GenBank/DDBJ whole genome shotgun (WGS) entry which is preliminary data.</text>
</comment>
<dbReference type="Gene3D" id="3.40.50.150">
    <property type="entry name" value="Vaccinia Virus protein VP39"/>
    <property type="match status" value="1"/>
</dbReference>
<feature type="domain" description="CheR-type methyltransferase" evidence="1">
    <location>
        <begin position="36"/>
        <end position="289"/>
    </location>
</feature>
<dbReference type="GO" id="GO:0032259">
    <property type="term" value="P:methylation"/>
    <property type="evidence" value="ECO:0007669"/>
    <property type="project" value="UniProtKB-KW"/>
</dbReference>
<dbReference type="PANTHER" id="PTHR24422:SF8">
    <property type="entry name" value="CHEMOTAXIS PROTEIN"/>
    <property type="match status" value="1"/>
</dbReference>
<dbReference type="InterPro" id="IPR000780">
    <property type="entry name" value="CheR_MeTrfase"/>
</dbReference>
<name>A0A562BD61_9BURK</name>
<protein>
    <submittedName>
        <fullName evidence="2">Chemotaxis protein methyltransferase CheR</fullName>
    </submittedName>
</protein>
<dbReference type="AlphaFoldDB" id="A0A562BD61"/>
<dbReference type="Pfam" id="PF01739">
    <property type="entry name" value="CheR"/>
    <property type="match status" value="1"/>
</dbReference>
<gene>
    <name evidence="2" type="ORF">L602_003200000400</name>
</gene>
<reference evidence="2 3" key="1">
    <citation type="submission" date="2019-07" db="EMBL/GenBank/DDBJ databases">
        <title>Genome sequencing of lignin-degrading bacterial isolates.</title>
        <authorList>
            <person name="Gladden J."/>
        </authorList>
    </citation>
    <scope>NUCLEOTIDE SEQUENCE [LARGE SCALE GENOMIC DNA]</scope>
    <source>
        <strain evidence="2 3">J11</strain>
    </source>
</reference>
<sequence>MAARPLTPSIPAASPAGGRVAGRDSAVAAAPADDFDIELELLLEGIYRKYQHDFRGYSRASLRRRLSQALRDLKLDTLSQLQDRMLRDSALFTRLFQYLTVQVSEMFRDPSYFRALREQVVPVLKTYPSLKVWVAGCSSGEELWSLAILFAEEGLHERTTFYATDINPAALAEARAGVYDVARLRAFGRNYLAAGGQHSLGDYYHAAYGKAKFDASLVTRAVFADHSLATDSVFQEAQLISCRNVLIYFDRSLQDRALGLFRDALVRHGFLGLGSKESLQFSAHAEAFEAVMPADRLYRKR</sequence>
<dbReference type="PROSITE" id="PS50123">
    <property type="entry name" value="CHER"/>
    <property type="match status" value="1"/>
</dbReference>
<proteinExistence type="predicted"/>
<keyword evidence="3" id="KW-1185">Reference proteome</keyword>
<dbReference type="InterPro" id="IPR029063">
    <property type="entry name" value="SAM-dependent_MTases_sf"/>
</dbReference>
<keyword evidence="2" id="KW-0489">Methyltransferase</keyword>
<evidence type="ECO:0000313" key="2">
    <source>
        <dbReference type="EMBL" id="TWG83107.1"/>
    </source>
</evidence>
<dbReference type="InterPro" id="IPR050903">
    <property type="entry name" value="Bact_Chemotaxis_MeTrfase"/>
</dbReference>